<dbReference type="AlphaFoldDB" id="A0A8S0QZP0"/>
<evidence type="ECO:0000313" key="3">
    <source>
        <dbReference type="EMBL" id="CAA2971491.1"/>
    </source>
</evidence>
<evidence type="ECO:0000259" key="2">
    <source>
        <dbReference type="Pfam" id="PF24497"/>
    </source>
</evidence>
<gene>
    <name evidence="3" type="ORF">OLEA9_A069197</name>
</gene>
<evidence type="ECO:0000313" key="4">
    <source>
        <dbReference type="Proteomes" id="UP000594638"/>
    </source>
</evidence>
<sequence>MDKGKQLEAFSIQLVILAIWKQALDVCRTLVASTTEGSQTQETTKLRELSKVQHGPDAQECLDSARTRGPLDICSQIDRAFLLEVGNAEELSRVIEPGNTEMPDSMELIYQSALAFGRRGAVQECMGDTKNAGIFYSKAVCLLVFLLVEAPSLILNPPFSLTNSDRYRIKNYIEILKNRQSILQSQRLAIFKSENQQPCHESQGSC</sequence>
<evidence type="ECO:0000259" key="1">
    <source>
        <dbReference type="Pfam" id="PF21127"/>
    </source>
</evidence>
<dbReference type="Pfam" id="PF24497">
    <property type="entry name" value="MIT_ATG1"/>
    <property type="match status" value="1"/>
</dbReference>
<dbReference type="Gramene" id="OE9A069197T1">
    <property type="protein sequence ID" value="OE9A069197C1"/>
    <property type="gene ID" value="OE9A069197"/>
</dbReference>
<dbReference type="Pfam" id="PF21127">
    <property type="entry name" value="ATG1-like_MIT2"/>
    <property type="match status" value="1"/>
</dbReference>
<dbReference type="Proteomes" id="UP000594638">
    <property type="component" value="Unassembled WGS sequence"/>
</dbReference>
<dbReference type="OrthoDB" id="346907at2759"/>
<feature type="domain" description="ATG1-like MIT" evidence="1">
    <location>
        <begin position="107"/>
        <end position="185"/>
    </location>
</feature>
<comment type="caution">
    <text evidence="3">The sequence shown here is derived from an EMBL/GenBank/DDBJ whole genome shotgun (WGS) entry which is preliminary data.</text>
</comment>
<dbReference type="InterPro" id="IPR056281">
    <property type="entry name" value="MIT_ATG1a/b/c"/>
</dbReference>
<protein>
    <submittedName>
        <fullName evidence="3">Notchless protein homolog</fullName>
    </submittedName>
</protein>
<reference evidence="3 4" key="1">
    <citation type="submission" date="2019-12" db="EMBL/GenBank/DDBJ databases">
        <authorList>
            <person name="Alioto T."/>
            <person name="Alioto T."/>
            <person name="Gomez Garrido J."/>
        </authorList>
    </citation>
    <scope>NUCLEOTIDE SEQUENCE [LARGE SCALE GENOMIC DNA]</scope>
</reference>
<dbReference type="InterPro" id="IPR048941">
    <property type="entry name" value="ATG1-like_MIT2"/>
</dbReference>
<accession>A0A8S0QZP0</accession>
<keyword evidence="4" id="KW-1185">Reference proteome</keyword>
<proteinExistence type="predicted"/>
<dbReference type="EMBL" id="CACTIH010002015">
    <property type="protein sequence ID" value="CAA2971491.1"/>
    <property type="molecule type" value="Genomic_DNA"/>
</dbReference>
<organism evidence="3 4">
    <name type="scientific">Olea europaea subsp. europaea</name>
    <dbReference type="NCBI Taxonomy" id="158383"/>
    <lineage>
        <taxon>Eukaryota</taxon>
        <taxon>Viridiplantae</taxon>
        <taxon>Streptophyta</taxon>
        <taxon>Embryophyta</taxon>
        <taxon>Tracheophyta</taxon>
        <taxon>Spermatophyta</taxon>
        <taxon>Magnoliopsida</taxon>
        <taxon>eudicotyledons</taxon>
        <taxon>Gunneridae</taxon>
        <taxon>Pentapetalae</taxon>
        <taxon>asterids</taxon>
        <taxon>lamiids</taxon>
        <taxon>Lamiales</taxon>
        <taxon>Oleaceae</taxon>
        <taxon>Oleeae</taxon>
        <taxon>Olea</taxon>
    </lineage>
</organism>
<name>A0A8S0QZP0_OLEEU</name>
<feature type="domain" description="ATG1a/b/c MIT" evidence="2">
    <location>
        <begin position="1"/>
        <end position="96"/>
    </location>
</feature>